<dbReference type="Gene3D" id="3.40.190.10">
    <property type="entry name" value="Periplasmic binding protein-like II"/>
    <property type="match status" value="1"/>
</dbReference>
<reference evidence="3 4" key="1">
    <citation type="submission" date="2017-05" db="EMBL/GenBank/DDBJ databases">
        <authorList>
            <person name="Varghese N."/>
            <person name="Submissions S."/>
        </authorList>
    </citation>
    <scope>NUCLEOTIDE SEQUENCE [LARGE SCALE GENOMIC DNA]</scope>
    <source>
        <strain evidence="3 4">DSM 26001</strain>
    </source>
</reference>
<evidence type="ECO:0000313" key="4">
    <source>
        <dbReference type="Proteomes" id="UP001158049"/>
    </source>
</evidence>
<dbReference type="PROSITE" id="PS51318">
    <property type="entry name" value="TAT"/>
    <property type="match status" value="1"/>
</dbReference>
<sequence>MQRRRFLKQAGSATAIAGLSMPAIAQDNKQVKWRMSTSWPKSLDTIHGSAEEFCKRVGELTEGAFEIRAFAGGELVPPGQNMDAVSNGTVECNHVLASAYIGKNTALAFDAGLAFGLSARQHNAWIQYGGGLNALRELYKKYSIVNFTCGNVGVQMGGWYRKEIKSVADLKGLKMRIGGLGGMVLEKLGTVPQQIPTADIYPALEKGTIDAAEWIGPYDDEKLGLDRVAKFYYAPGWWEGSASITSMVNAKAWEALSPRFKAAFECAANEQTMKMLAKYDARNPDALRRLLGQGAKLAFFPREVLDAAFKASHELYGELSEKNPDFKAMLPQWKAFQQNEASWFRVADSALDNYTFAAVTAKPK</sequence>
<dbReference type="InterPro" id="IPR018389">
    <property type="entry name" value="DctP_fam"/>
</dbReference>
<organism evidence="3 4">
    <name type="scientific">Noviherbaspirillum suwonense</name>
    <dbReference type="NCBI Taxonomy" id="1224511"/>
    <lineage>
        <taxon>Bacteria</taxon>
        <taxon>Pseudomonadati</taxon>
        <taxon>Pseudomonadota</taxon>
        <taxon>Betaproteobacteria</taxon>
        <taxon>Burkholderiales</taxon>
        <taxon>Oxalobacteraceae</taxon>
        <taxon>Noviherbaspirillum</taxon>
    </lineage>
</organism>
<dbReference type="PIRSF" id="PIRSF039026">
    <property type="entry name" value="SiaP"/>
    <property type="match status" value="1"/>
</dbReference>
<dbReference type="SUPFAM" id="SSF53850">
    <property type="entry name" value="Periplasmic binding protein-like II"/>
    <property type="match status" value="1"/>
</dbReference>
<dbReference type="InterPro" id="IPR038404">
    <property type="entry name" value="TRAP_DctP_sf"/>
</dbReference>
<dbReference type="InterPro" id="IPR026289">
    <property type="entry name" value="SBP_TakP-like"/>
</dbReference>
<evidence type="ECO:0000256" key="1">
    <source>
        <dbReference type="ARBA" id="ARBA00022729"/>
    </source>
</evidence>
<protein>
    <submittedName>
        <fullName evidence="3">TRAP-type mannitol/chloroaromatic compound transport system, substrate-binding protein</fullName>
    </submittedName>
</protein>
<proteinExistence type="predicted"/>
<keyword evidence="4" id="KW-1185">Reference proteome</keyword>
<dbReference type="EMBL" id="FXUL01000007">
    <property type="protein sequence ID" value="SMP60440.1"/>
    <property type="molecule type" value="Genomic_DNA"/>
</dbReference>
<feature type="signal peptide" evidence="2">
    <location>
        <begin position="1"/>
        <end position="25"/>
    </location>
</feature>
<dbReference type="Proteomes" id="UP001158049">
    <property type="component" value="Unassembled WGS sequence"/>
</dbReference>
<feature type="chain" id="PRO_5046131531" evidence="2">
    <location>
        <begin position="26"/>
        <end position="364"/>
    </location>
</feature>
<gene>
    <name evidence="3" type="ORF">SAMN06295970_1072</name>
</gene>
<dbReference type="InterPro" id="IPR041722">
    <property type="entry name" value="TakP/all3028"/>
</dbReference>
<dbReference type="PANTHER" id="PTHR33376">
    <property type="match status" value="1"/>
</dbReference>
<keyword evidence="1 2" id="KW-0732">Signal</keyword>
<accession>A0ABY1Q6I4</accession>
<name>A0ABY1Q6I4_9BURK</name>
<dbReference type="CDD" id="cd13682">
    <property type="entry name" value="PBP2_TRAP_alpha-ketoacid"/>
    <property type="match status" value="1"/>
</dbReference>
<evidence type="ECO:0000256" key="2">
    <source>
        <dbReference type="SAM" id="SignalP"/>
    </source>
</evidence>
<dbReference type="Pfam" id="PF03480">
    <property type="entry name" value="DctP"/>
    <property type="match status" value="1"/>
</dbReference>
<dbReference type="InterPro" id="IPR006311">
    <property type="entry name" value="TAT_signal"/>
</dbReference>
<dbReference type="Gene3D" id="3.40.190.170">
    <property type="entry name" value="Bacterial extracellular solute-binding protein, family 7"/>
    <property type="match status" value="1"/>
</dbReference>
<dbReference type="PANTHER" id="PTHR33376:SF5">
    <property type="entry name" value="EXTRACYTOPLASMIC SOLUTE RECEPTOR PROTEIN"/>
    <property type="match status" value="1"/>
</dbReference>
<comment type="caution">
    <text evidence="3">The sequence shown here is derived from an EMBL/GenBank/DDBJ whole genome shotgun (WGS) entry which is preliminary data.</text>
</comment>
<dbReference type="RefSeq" id="WP_283442333.1">
    <property type="nucleotide sequence ID" value="NZ_FXUL01000007.1"/>
</dbReference>
<evidence type="ECO:0000313" key="3">
    <source>
        <dbReference type="EMBL" id="SMP60440.1"/>
    </source>
</evidence>